<protein>
    <submittedName>
        <fullName evidence="1">Uncharacterized protein</fullName>
    </submittedName>
</protein>
<name>A0A2I1HJJ7_9GLOM</name>
<proteinExistence type="predicted"/>
<comment type="caution">
    <text evidence="1">The sequence shown here is derived from an EMBL/GenBank/DDBJ whole genome shotgun (WGS) entry which is preliminary data.</text>
</comment>
<dbReference type="AlphaFoldDB" id="A0A2I1HJJ7"/>
<keyword evidence="2" id="KW-1185">Reference proteome</keyword>
<evidence type="ECO:0000313" key="2">
    <source>
        <dbReference type="Proteomes" id="UP000234323"/>
    </source>
</evidence>
<evidence type="ECO:0000313" key="1">
    <source>
        <dbReference type="EMBL" id="PKY59051.1"/>
    </source>
</evidence>
<reference evidence="1 2" key="1">
    <citation type="submission" date="2015-10" db="EMBL/GenBank/DDBJ databases">
        <title>Genome analyses suggest a sexual origin of heterokaryosis in a supposedly ancient asexual fungus.</title>
        <authorList>
            <person name="Ropars J."/>
            <person name="Sedzielewska K."/>
            <person name="Noel J."/>
            <person name="Charron P."/>
            <person name="Farinelli L."/>
            <person name="Marton T."/>
            <person name="Kruger M."/>
            <person name="Pelin A."/>
            <person name="Brachmann A."/>
            <person name="Corradi N."/>
        </authorList>
    </citation>
    <scope>NUCLEOTIDE SEQUENCE [LARGE SCALE GENOMIC DNA]</scope>
    <source>
        <strain evidence="1 2">A4</strain>
    </source>
</reference>
<accession>A0A2I1HJJ7</accession>
<gene>
    <name evidence="1" type="ORF">RhiirA4_412310</name>
</gene>
<sequence length="404" mass="46940">MNDKFKNLEPFFRYALEALYIQGAPALQKITSIAFLKEFVRKFWDIFIQEDKNRPIAYNQIEDGDFDSGELIYQINTYMNIAHPLVYSLKMYFLRDLSQRDFSIDDVRKFCKAQKRILPWIGTLNWEDIKESRLTFNPYCILPEYNELEKGFMIFYDVGNKAPFQEFIQNIKNKTTLTAKLSLFGLFFVRLHAIRASRVWRHPETQFADFVIKKLAGMNNFPVLFKSITTKILSNKQPLLQINDSRINNTDLIIKSVIAHIIAFHTLVEPNSSQLAMYLHRIQDCQNLFILSCISDIESLPIDQVSANDQAGYIGEPVNQTFTHSVRSLLPTSYRILHLIVHALIGASAPQPALAFLRKNNPTATDAERYCMDHIRNDWVILRNLFKCSDEVNYKLFLIICSVL</sequence>
<organism evidence="1 2">
    <name type="scientific">Rhizophagus irregularis</name>
    <dbReference type="NCBI Taxonomy" id="588596"/>
    <lineage>
        <taxon>Eukaryota</taxon>
        <taxon>Fungi</taxon>
        <taxon>Fungi incertae sedis</taxon>
        <taxon>Mucoromycota</taxon>
        <taxon>Glomeromycotina</taxon>
        <taxon>Glomeromycetes</taxon>
        <taxon>Glomerales</taxon>
        <taxon>Glomeraceae</taxon>
        <taxon>Rhizophagus</taxon>
    </lineage>
</organism>
<dbReference type="Proteomes" id="UP000234323">
    <property type="component" value="Unassembled WGS sequence"/>
</dbReference>
<dbReference type="EMBL" id="LLXI01003334">
    <property type="protein sequence ID" value="PKY59051.1"/>
    <property type="molecule type" value="Genomic_DNA"/>
</dbReference>